<gene>
    <name evidence="2" type="ORF">TUM18780_01110</name>
</gene>
<keyword evidence="1" id="KW-0472">Membrane</keyword>
<keyword evidence="1" id="KW-0812">Transmembrane</keyword>
<evidence type="ECO:0000256" key="1">
    <source>
        <dbReference type="SAM" id="Phobius"/>
    </source>
</evidence>
<evidence type="ECO:0000313" key="3">
    <source>
        <dbReference type="Proteomes" id="UP000509260"/>
    </source>
</evidence>
<dbReference type="EMBL" id="AP023197">
    <property type="protein sequence ID" value="BCG34949.1"/>
    <property type="molecule type" value="Genomic_DNA"/>
</dbReference>
<dbReference type="Proteomes" id="UP000509260">
    <property type="component" value="Chromosome"/>
</dbReference>
<accession>A0ABC8DUE6</accession>
<keyword evidence="1" id="KW-1133">Transmembrane helix</keyword>
<proteinExistence type="predicted"/>
<feature type="transmembrane region" description="Helical" evidence="1">
    <location>
        <begin position="26"/>
        <end position="47"/>
    </location>
</feature>
<evidence type="ECO:0000313" key="2">
    <source>
        <dbReference type="EMBL" id="BCG34949.1"/>
    </source>
</evidence>
<name>A0ABC8DUE6_ECOLX</name>
<protein>
    <submittedName>
        <fullName evidence="2">Uncharacterized protein</fullName>
    </submittedName>
</protein>
<dbReference type="AlphaFoldDB" id="A0ABC8DUE6"/>
<reference evidence="2 3" key="1">
    <citation type="submission" date="2020-06" db="EMBL/GenBank/DDBJ databases">
        <title>Whole-genome sequencing of blaNDM-5 positive Escherichia coli isolated from a Japanese patient with no history of travel abroad.</title>
        <authorList>
            <person name="Ito Y."/>
            <person name="Aoki K."/>
            <person name="Nakayama N."/>
            <person name="Ohtsuka M."/>
            <person name="Ota M."/>
            <person name="Kaneko N."/>
            <person name="Yoshida M."/>
            <person name="Ishii Y."/>
            <person name="Tateda K."/>
            <person name="Matsuse H."/>
        </authorList>
    </citation>
    <scope>NUCLEOTIDE SEQUENCE [LARGE SCALE GENOMIC DNA]</scope>
    <source>
        <strain evidence="2 3">TUM18780</strain>
    </source>
</reference>
<sequence length="83" mass="9922">MLLYINDSDGCRLNIVLSIHHKNVSFVSKDVCVCMNILFLWILRMIINKCKTWKKPYLEKFLRIVDFMNMMIKISQLNPKKET</sequence>
<organism evidence="2 3">
    <name type="scientific">Escherichia coli</name>
    <dbReference type="NCBI Taxonomy" id="562"/>
    <lineage>
        <taxon>Bacteria</taxon>
        <taxon>Pseudomonadati</taxon>
        <taxon>Pseudomonadota</taxon>
        <taxon>Gammaproteobacteria</taxon>
        <taxon>Enterobacterales</taxon>
        <taxon>Enterobacteriaceae</taxon>
        <taxon>Escherichia</taxon>
    </lineage>
</organism>